<dbReference type="InterPro" id="IPR038770">
    <property type="entry name" value="Na+/solute_symporter_sf"/>
</dbReference>
<name>A0A645FSL0_9ZZZZ</name>
<reference evidence="2" key="1">
    <citation type="submission" date="2019-08" db="EMBL/GenBank/DDBJ databases">
        <authorList>
            <person name="Kucharzyk K."/>
            <person name="Murdoch R.W."/>
            <person name="Higgins S."/>
            <person name="Loffler F."/>
        </authorList>
    </citation>
    <scope>NUCLEOTIDE SEQUENCE</scope>
</reference>
<gene>
    <name evidence="2" type="ORF">SDC9_164051</name>
</gene>
<evidence type="ECO:0008006" key="3">
    <source>
        <dbReference type="Google" id="ProtNLM"/>
    </source>
</evidence>
<sequence length="94" mass="10480">MVKILLVTLLIVSAGYFVGFLGSLILKERTRETVLTMIYNVGIRNNACGLVLALSYFPPAAAIPITLSILYQQPLATIIPHLYKQFEKKQQITN</sequence>
<organism evidence="2">
    <name type="scientific">bioreactor metagenome</name>
    <dbReference type="NCBI Taxonomy" id="1076179"/>
    <lineage>
        <taxon>unclassified sequences</taxon>
        <taxon>metagenomes</taxon>
        <taxon>ecological metagenomes</taxon>
    </lineage>
</organism>
<comment type="caution">
    <text evidence="2">The sequence shown here is derived from an EMBL/GenBank/DDBJ whole genome shotgun (WGS) entry which is preliminary data.</text>
</comment>
<feature type="transmembrane region" description="Helical" evidence="1">
    <location>
        <begin position="6"/>
        <end position="26"/>
    </location>
</feature>
<keyword evidence="1" id="KW-0472">Membrane</keyword>
<dbReference type="AlphaFoldDB" id="A0A645FSL0"/>
<keyword evidence="1" id="KW-1133">Transmembrane helix</keyword>
<evidence type="ECO:0000313" key="2">
    <source>
        <dbReference type="EMBL" id="MPN16706.1"/>
    </source>
</evidence>
<protein>
    <recommendedName>
        <fullName evidence="3">Pantothenates transporter PanS</fullName>
    </recommendedName>
</protein>
<feature type="transmembrane region" description="Helical" evidence="1">
    <location>
        <begin position="47"/>
        <end position="71"/>
    </location>
</feature>
<dbReference type="EMBL" id="VSSQ01063704">
    <property type="protein sequence ID" value="MPN16706.1"/>
    <property type="molecule type" value="Genomic_DNA"/>
</dbReference>
<evidence type="ECO:0000256" key="1">
    <source>
        <dbReference type="SAM" id="Phobius"/>
    </source>
</evidence>
<accession>A0A645FSL0</accession>
<keyword evidence="1" id="KW-0812">Transmembrane</keyword>
<proteinExistence type="predicted"/>
<dbReference type="Gene3D" id="1.20.1530.20">
    <property type="match status" value="1"/>
</dbReference>